<dbReference type="EMBL" id="CP123498">
    <property type="protein sequence ID" value="WGL95812.1"/>
    <property type="molecule type" value="Genomic_DNA"/>
</dbReference>
<dbReference type="NCBIfam" id="NF047866">
    <property type="entry name" value="TF_DicD_YjdC"/>
    <property type="match status" value="1"/>
</dbReference>
<name>A0AA95GCR4_9GAMM</name>
<dbReference type="AlphaFoldDB" id="A0AA95GCR4"/>
<dbReference type="NCBIfam" id="NF008647">
    <property type="entry name" value="PRK11640.1"/>
    <property type="match status" value="1"/>
</dbReference>
<evidence type="ECO:0000313" key="3">
    <source>
        <dbReference type="Proteomes" id="UP001177597"/>
    </source>
</evidence>
<accession>A0AA95GCR4</accession>
<evidence type="ECO:0000313" key="1">
    <source>
        <dbReference type="EMBL" id="WGL95812.1"/>
    </source>
</evidence>
<proteinExistence type="predicted"/>
<evidence type="ECO:0000313" key="2">
    <source>
        <dbReference type="EMBL" id="WGM01251.1"/>
    </source>
</evidence>
<dbReference type="RefSeq" id="WP_280624789.1">
    <property type="nucleotide sequence ID" value="NZ_CP123498.1"/>
</dbReference>
<gene>
    <name evidence="1" type="ORF">QE207_04205</name>
    <name evidence="2" type="ORF">QE210_15735</name>
</gene>
<sequence>MQREQVLNSVLQLLEQHGLSGNIEILLKKLNVDVNQSRQFWPDDEALLYDCLRYHSQQIATWQRQLQLNDELSPEEKLLARYNQLAQKVTDNRFPGCLFIAACSIFPNPEHPIHQLSEQQKQLSFNFSLELLRQLDIDDSEQVAKQMELILEGCLSKLLVKRNIADVLIAKLLAEDILTMAKCRKNDALN</sequence>
<dbReference type="Gene3D" id="1.10.357.10">
    <property type="entry name" value="Tetracycline Repressor, domain 2"/>
    <property type="match status" value="1"/>
</dbReference>
<organism evidence="1 3">
    <name type="scientific">Arsenophonus nasoniae</name>
    <name type="common">son-killer infecting Nasonia vitripennis</name>
    <dbReference type="NCBI Taxonomy" id="638"/>
    <lineage>
        <taxon>Bacteria</taxon>
        <taxon>Pseudomonadati</taxon>
        <taxon>Pseudomonadota</taxon>
        <taxon>Gammaproteobacteria</taxon>
        <taxon>Enterobacterales</taxon>
        <taxon>Morganellaceae</taxon>
        <taxon>Arsenophonus</taxon>
    </lineage>
</organism>
<reference evidence="1" key="1">
    <citation type="submission" date="2023-04" db="EMBL/GenBank/DDBJ databases">
        <title>Genome dynamics across the evolutionary transition to endosymbiosis.</title>
        <authorList>
            <person name="Siozios S."/>
            <person name="Nadal-Jimenez P."/>
            <person name="Azagi T."/>
            <person name="Sprong H."/>
            <person name="Frost C.L."/>
            <person name="Parratt S.R."/>
            <person name="Taylor G."/>
            <person name="Brettell L."/>
            <person name="Lew K.C."/>
            <person name="Croft L."/>
            <person name="King K.C."/>
            <person name="Brockhurst M.A."/>
            <person name="Hypsa V."/>
            <person name="Novakova E."/>
            <person name="Darby A.C."/>
            <person name="Hurst G.D.D."/>
        </authorList>
    </citation>
    <scope>NUCLEOTIDE SEQUENCE</scope>
    <source>
        <strain evidence="1">AIh</strain>
        <strain evidence="2">APv</strain>
    </source>
</reference>
<protein>
    <submittedName>
        <fullName evidence="1">Transcriptional regulator</fullName>
    </submittedName>
</protein>
<dbReference type="Proteomes" id="UP001177595">
    <property type="component" value="Chromosome"/>
</dbReference>
<dbReference type="Proteomes" id="UP001177597">
    <property type="component" value="Chromosome"/>
</dbReference>
<dbReference type="EMBL" id="CP123504">
    <property type="protein sequence ID" value="WGM01251.1"/>
    <property type="molecule type" value="Genomic_DNA"/>
</dbReference>